<dbReference type="Proteomes" id="UP001279553">
    <property type="component" value="Unassembled WGS sequence"/>
</dbReference>
<evidence type="ECO:0000256" key="8">
    <source>
        <dbReference type="ARBA" id="ARBA00022532"/>
    </source>
</evidence>
<dbReference type="SUPFAM" id="SSF81343">
    <property type="entry name" value="Fumarate reductase respiratory complex transmembrane subunits"/>
    <property type="match status" value="1"/>
</dbReference>
<dbReference type="NCBIfam" id="TIGR02968">
    <property type="entry name" value="succ_dehyd_anc"/>
    <property type="match status" value="1"/>
</dbReference>
<dbReference type="Pfam" id="PF01127">
    <property type="entry name" value="Sdh_cyt"/>
    <property type="match status" value="1"/>
</dbReference>
<keyword evidence="15 16" id="KW-0472">Membrane</keyword>
<evidence type="ECO:0000256" key="11">
    <source>
        <dbReference type="ARBA" id="ARBA00022723"/>
    </source>
</evidence>
<evidence type="ECO:0000256" key="1">
    <source>
        <dbReference type="ARBA" id="ARBA00001971"/>
    </source>
</evidence>
<comment type="cofactor">
    <cofactor evidence="1">
        <name>heme</name>
        <dbReference type="ChEBI" id="CHEBI:30413"/>
    </cofactor>
</comment>
<evidence type="ECO:0000256" key="7">
    <source>
        <dbReference type="ARBA" id="ARBA00022448"/>
    </source>
</evidence>
<keyword evidence="14" id="KW-0408">Iron</keyword>
<gene>
    <name evidence="17" type="primary">sdhD</name>
    <name evidence="17" type="ORF">SIL87_08460</name>
</gene>
<organism evidence="17 18">
    <name type="scientific">Acidiphilium acidophilum</name>
    <name type="common">Thiobacillus acidophilus</name>
    <dbReference type="NCBI Taxonomy" id="76588"/>
    <lineage>
        <taxon>Bacteria</taxon>
        <taxon>Pseudomonadati</taxon>
        <taxon>Pseudomonadota</taxon>
        <taxon>Alphaproteobacteria</taxon>
        <taxon>Acetobacterales</taxon>
        <taxon>Acidocellaceae</taxon>
        <taxon>Acidiphilium</taxon>
    </lineage>
</organism>
<dbReference type="GO" id="GO:0016020">
    <property type="term" value="C:membrane"/>
    <property type="evidence" value="ECO:0007669"/>
    <property type="project" value="UniProtKB-SubCell"/>
</dbReference>
<evidence type="ECO:0000256" key="3">
    <source>
        <dbReference type="ARBA" id="ARBA00004141"/>
    </source>
</evidence>
<dbReference type="GO" id="GO:0020037">
    <property type="term" value="F:heme binding"/>
    <property type="evidence" value="ECO:0007669"/>
    <property type="project" value="InterPro"/>
</dbReference>
<feature type="transmembrane region" description="Helical" evidence="16">
    <location>
        <begin position="72"/>
        <end position="89"/>
    </location>
</feature>
<dbReference type="EMBL" id="JAWXYB010000018">
    <property type="protein sequence ID" value="MDX5930791.1"/>
    <property type="molecule type" value="Genomic_DNA"/>
</dbReference>
<comment type="caution">
    <text evidence="17">The sequence shown here is derived from an EMBL/GenBank/DDBJ whole genome shotgun (WGS) entry which is preliminary data.</text>
</comment>
<evidence type="ECO:0000256" key="14">
    <source>
        <dbReference type="ARBA" id="ARBA00023004"/>
    </source>
</evidence>
<comment type="pathway">
    <text evidence="4">Carbohydrate metabolism; tricarboxylic acid cycle.</text>
</comment>
<keyword evidence="8" id="KW-0816">Tricarboxylic acid cycle</keyword>
<evidence type="ECO:0000256" key="2">
    <source>
        <dbReference type="ARBA" id="ARBA00004050"/>
    </source>
</evidence>
<dbReference type="GO" id="GO:0006099">
    <property type="term" value="P:tricarboxylic acid cycle"/>
    <property type="evidence" value="ECO:0007669"/>
    <property type="project" value="UniProtKB-KW"/>
</dbReference>
<evidence type="ECO:0000256" key="4">
    <source>
        <dbReference type="ARBA" id="ARBA00005163"/>
    </source>
</evidence>
<evidence type="ECO:0000256" key="5">
    <source>
        <dbReference type="ARBA" id="ARBA00011558"/>
    </source>
</evidence>
<feature type="transmembrane region" description="Helical" evidence="16">
    <location>
        <begin position="109"/>
        <end position="130"/>
    </location>
</feature>
<dbReference type="CDD" id="cd03495">
    <property type="entry name" value="SQR_TypeC_SdhD_like"/>
    <property type="match status" value="1"/>
</dbReference>
<keyword evidence="18" id="KW-1185">Reference proteome</keyword>
<protein>
    <recommendedName>
        <fullName evidence="6">Succinate dehydrogenase hydrophobic membrane anchor subunit</fullName>
    </recommendedName>
</protein>
<comment type="function">
    <text evidence="2">Membrane-anchoring subunit of succinate dehydrogenase (SDH).</text>
</comment>
<evidence type="ECO:0000256" key="16">
    <source>
        <dbReference type="SAM" id="Phobius"/>
    </source>
</evidence>
<evidence type="ECO:0000313" key="18">
    <source>
        <dbReference type="Proteomes" id="UP001279553"/>
    </source>
</evidence>
<keyword evidence="11" id="KW-0479">Metal-binding</keyword>
<comment type="subunit">
    <text evidence="5">Part of an enzyme complex containing four subunits: a flavoprotein, an iron-sulfur protein, plus two membrane-anchoring proteins, SdhC and SdhD.</text>
</comment>
<dbReference type="RefSeq" id="WP_319613720.1">
    <property type="nucleotide sequence ID" value="NZ_JAWXYB010000018.1"/>
</dbReference>
<proteinExistence type="predicted"/>
<evidence type="ECO:0000256" key="9">
    <source>
        <dbReference type="ARBA" id="ARBA00022617"/>
    </source>
</evidence>
<comment type="subcellular location">
    <subcellularLocation>
        <location evidence="3">Membrane</location>
        <topology evidence="3">Multi-pass membrane protein</topology>
    </subcellularLocation>
</comment>
<dbReference type="AlphaFoldDB" id="A0AAW9DNZ0"/>
<keyword evidence="9" id="KW-0349">Heme</keyword>
<evidence type="ECO:0000256" key="10">
    <source>
        <dbReference type="ARBA" id="ARBA00022692"/>
    </source>
</evidence>
<keyword evidence="12" id="KW-0249">Electron transport</keyword>
<keyword evidence="13 16" id="KW-1133">Transmembrane helix</keyword>
<dbReference type="InterPro" id="IPR000701">
    <property type="entry name" value="SuccDH_FuR_B_TM-su"/>
</dbReference>
<keyword evidence="7" id="KW-0813">Transport</keyword>
<dbReference type="Gene3D" id="1.20.1300.10">
    <property type="entry name" value="Fumarate reductase/succinate dehydrogenase, transmembrane subunit"/>
    <property type="match status" value="1"/>
</dbReference>
<name>A0AAW9DNZ0_ACIAO</name>
<accession>A0AAW9DNZ0</accession>
<dbReference type="GO" id="GO:0046872">
    <property type="term" value="F:metal ion binding"/>
    <property type="evidence" value="ECO:0007669"/>
    <property type="project" value="UniProtKB-KW"/>
</dbReference>
<evidence type="ECO:0000256" key="13">
    <source>
        <dbReference type="ARBA" id="ARBA00022989"/>
    </source>
</evidence>
<feature type="transmembrane region" description="Helical" evidence="16">
    <location>
        <begin position="38"/>
        <end position="60"/>
    </location>
</feature>
<evidence type="ECO:0000256" key="15">
    <source>
        <dbReference type="ARBA" id="ARBA00023136"/>
    </source>
</evidence>
<dbReference type="InterPro" id="IPR034804">
    <property type="entry name" value="SQR/QFR_C/D"/>
</dbReference>
<evidence type="ECO:0000256" key="12">
    <source>
        <dbReference type="ARBA" id="ARBA00022982"/>
    </source>
</evidence>
<evidence type="ECO:0000256" key="6">
    <source>
        <dbReference type="ARBA" id="ARBA00019425"/>
    </source>
</evidence>
<sequence>MSAPRGDQAVRIMRSSLGRARGMGSAKSGLGHWWAQRLTAMALLPLALYFVLSVFLLEGADQAAMLRYMAEPWNAVLFIALILALFYHLQLGLQVVIEDYIHTEGKRLASLLAMRAAVGAFGLLALLSVLKLTF</sequence>
<reference evidence="17 18" key="1">
    <citation type="submission" date="2023-11" db="EMBL/GenBank/DDBJ databases">
        <title>MicrobeMod: A computational toolkit for identifying prokaryotic methylation and restriction-modification with nanopore sequencing.</title>
        <authorList>
            <person name="Crits-Christoph A."/>
            <person name="Kang S.C."/>
            <person name="Lee H."/>
            <person name="Ostrov N."/>
        </authorList>
    </citation>
    <scope>NUCLEOTIDE SEQUENCE [LARGE SCALE GENOMIC DNA]</scope>
    <source>
        <strain evidence="17 18">DSMZ 700</strain>
    </source>
</reference>
<dbReference type="InterPro" id="IPR014312">
    <property type="entry name" value="Succ_DH_anchor"/>
</dbReference>
<keyword evidence="10 16" id="KW-0812">Transmembrane</keyword>
<evidence type="ECO:0000313" key="17">
    <source>
        <dbReference type="EMBL" id="MDX5930791.1"/>
    </source>
</evidence>